<dbReference type="EMBL" id="CAJFCW020000005">
    <property type="protein sequence ID" value="CAG9120030.1"/>
    <property type="molecule type" value="Genomic_DNA"/>
</dbReference>
<name>A0A811LAA7_9BILA</name>
<feature type="compositionally biased region" description="Basic and acidic residues" evidence="1">
    <location>
        <begin position="95"/>
        <end position="117"/>
    </location>
</feature>
<dbReference type="EMBL" id="CAJFDH010000005">
    <property type="protein sequence ID" value="CAD5224622.1"/>
    <property type="molecule type" value="Genomic_DNA"/>
</dbReference>
<organism evidence="3 4">
    <name type="scientific">Bursaphelenchus okinawaensis</name>
    <dbReference type="NCBI Taxonomy" id="465554"/>
    <lineage>
        <taxon>Eukaryota</taxon>
        <taxon>Metazoa</taxon>
        <taxon>Ecdysozoa</taxon>
        <taxon>Nematoda</taxon>
        <taxon>Chromadorea</taxon>
        <taxon>Rhabditida</taxon>
        <taxon>Tylenchina</taxon>
        <taxon>Tylenchomorpha</taxon>
        <taxon>Aphelenchoidea</taxon>
        <taxon>Aphelenchoididae</taxon>
        <taxon>Bursaphelenchus</taxon>
    </lineage>
</organism>
<feature type="compositionally biased region" description="Low complexity" evidence="1">
    <location>
        <begin position="54"/>
        <end position="75"/>
    </location>
</feature>
<dbReference type="OrthoDB" id="10668095at2759"/>
<reference evidence="3" key="1">
    <citation type="submission" date="2020-09" db="EMBL/GenBank/DDBJ databases">
        <authorList>
            <person name="Kikuchi T."/>
        </authorList>
    </citation>
    <scope>NUCLEOTIDE SEQUENCE</scope>
    <source>
        <strain evidence="3">SH1</strain>
    </source>
</reference>
<feature type="transmembrane region" description="Helical" evidence="2">
    <location>
        <begin position="178"/>
        <end position="194"/>
    </location>
</feature>
<evidence type="ECO:0000256" key="1">
    <source>
        <dbReference type="SAM" id="MobiDB-lite"/>
    </source>
</evidence>
<evidence type="ECO:0000313" key="4">
    <source>
        <dbReference type="Proteomes" id="UP000614601"/>
    </source>
</evidence>
<keyword evidence="2" id="KW-0472">Membrane</keyword>
<sequence length="207" mass="23638">MDESTIDITLKLEPLRARKPSQLSNYVWKPVVSDKNPVQNAAPSSKKHRRSRSCSKSSQKSSKSCSKSSKPSKCPKATKKSRVSTPSVGSRRSFHTSEEQNIKKEKAQLKTARDKDETSISFRELKNSITSSLSKRHHHTSKHDIKSWHGSNQGTISQFAQFTFLQQKRAEARLRCELWSWFVLALFIMALLLYRTERIAETCQNAN</sequence>
<keyword evidence="2" id="KW-0812">Transmembrane</keyword>
<evidence type="ECO:0000256" key="2">
    <source>
        <dbReference type="SAM" id="Phobius"/>
    </source>
</evidence>
<gene>
    <name evidence="3" type="ORF">BOKJ2_LOCUS11171</name>
</gene>
<evidence type="ECO:0000313" key="3">
    <source>
        <dbReference type="EMBL" id="CAD5224622.1"/>
    </source>
</evidence>
<dbReference type="AlphaFoldDB" id="A0A811LAA7"/>
<keyword evidence="4" id="KW-1185">Reference proteome</keyword>
<dbReference type="Proteomes" id="UP000614601">
    <property type="component" value="Unassembled WGS sequence"/>
</dbReference>
<comment type="caution">
    <text evidence="3">The sequence shown here is derived from an EMBL/GenBank/DDBJ whole genome shotgun (WGS) entry which is preliminary data.</text>
</comment>
<dbReference type="Proteomes" id="UP000783686">
    <property type="component" value="Unassembled WGS sequence"/>
</dbReference>
<proteinExistence type="predicted"/>
<keyword evidence="2" id="KW-1133">Transmembrane helix</keyword>
<accession>A0A811LAA7</accession>
<protein>
    <submittedName>
        <fullName evidence="3">Uncharacterized protein</fullName>
    </submittedName>
</protein>
<feature type="region of interest" description="Disordered" evidence="1">
    <location>
        <begin position="15"/>
        <end position="117"/>
    </location>
</feature>